<dbReference type="GO" id="GO:0004222">
    <property type="term" value="F:metalloendopeptidase activity"/>
    <property type="evidence" value="ECO:0007669"/>
    <property type="project" value="InterPro"/>
</dbReference>
<dbReference type="InterPro" id="IPR003961">
    <property type="entry name" value="FN3_dom"/>
</dbReference>
<evidence type="ECO:0000256" key="4">
    <source>
        <dbReference type="ARBA" id="ARBA00022729"/>
    </source>
</evidence>
<dbReference type="RefSeq" id="WP_127821698.1">
    <property type="nucleotide sequence ID" value="NZ_RWGX02000014.1"/>
</dbReference>
<dbReference type="EMBL" id="RWGX01000003">
    <property type="protein sequence ID" value="RVU88885.1"/>
    <property type="molecule type" value="Genomic_DNA"/>
</dbReference>
<evidence type="ECO:0000256" key="8">
    <source>
        <dbReference type="PIRSR" id="PIRSR623612-1"/>
    </source>
</evidence>
<dbReference type="InterPro" id="IPR023612">
    <property type="entry name" value="Peptidase_M4"/>
</dbReference>
<comment type="caution">
    <text evidence="11">The sequence shown here is derived from an EMBL/GenBank/DDBJ whole genome shotgun (WGS) entry which is preliminary data.</text>
</comment>
<dbReference type="InterPro" id="IPR013783">
    <property type="entry name" value="Ig-like_fold"/>
</dbReference>
<dbReference type="PANTHER" id="PTHR33794:SF1">
    <property type="entry name" value="BACILLOLYSIN"/>
    <property type="match status" value="1"/>
</dbReference>
<reference evidence="11" key="1">
    <citation type="submission" date="2018-12" db="EMBL/GenBank/DDBJ databases">
        <title>Draft genome sequence of Flaovobacterium columnare BGFS27 isolated from channel catfish in Alabama.</title>
        <authorList>
            <person name="Cai W."/>
            <person name="Arias C."/>
        </authorList>
    </citation>
    <scope>NUCLEOTIDE SEQUENCE [LARGE SCALE GENOMIC DNA]</scope>
    <source>
        <strain evidence="11">BGFS27</strain>
    </source>
</reference>
<dbReference type="Gene3D" id="2.60.40.10">
    <property type="entry name" value="Immunoglobulins"/>
    <property type="match status" value="1"/>
</dbReference>
<evidence type="ECO:0000256" key="1">
    <source>
        <dbReference type="ARBA" id="ARBA00009388"/>
    </source>
</evidence>
<evidence type="ECO:0000256" key="3">
    <source>
        <dbReference type="ARBA" id="ARBA00022723"/>
    </source>
</evidence>
<dbReference type="Gene3D" id="1.10.390.10">
    <property type="entry name" value="Neutral Protease Domain 2"/>
    <property type="match status" value="1"/>
</dbReference>
<dbReference type="InterPro" id="IPR045474">
    <property type="entry name" value="GEVED"/>
</dbReference>
<keyword evidence="3" id="KW-0479">Metal-binding</keyword>
<keyword evidence="2" id="KW-0645">Protease</keyword>
<dbReference type="Pfam" id="PF18962">
    <property type="entry name" value="Por_Secre_tail"/>
    <property type="match status" value="1"/>
</dbReference>
<dbReference type="SMART" id="SM00060">
    <property type="entry name" value="FN3"/>
    <property type="match status" value="1"/>
</dbReference>
<dbReference type="Pfam" id="PF20009">
    <property type="entry name" value="GEVED"/>
    <property type="match status" value="1"/>
</dbReference>
<dbReference type="InterPro" id="IPR050728">
    <property type="entry name" value="Zinc_Metalloprotease_M4"/>
</dbReference>
<dbReference type="PRINTS" id="PR00730">
    <property type="entry name" value="THERMOLYSIN"/>
</dbReference>
<keyword evidence="4 9" id="KW-0732">Signal</keyword>
<evidence type="ECO:0000313" key="11">
    <source>
        <dbReference type="EMBL" id="RVU88885.1"/>
    </source>
</evidence>
<feature type="signal peptide" evidence="9">
    <location>
        <begin position="1"/>
        <end position="23"/>
    </location>
</feature>
<evidence type="ECO:0000256" key="5">
    <source>
        <dbReference type="ARBA" id="ARBA00022801"/>
    </source>
</evidence>
<dbReference type="InterPro" id="IPR027268">
    <property type="entry name" value="Peptidase_M4/M1_CTD_sf"/>
</dbReference>
<protein>
    <submittedName>
        <fullName evidence="11">T9SS C-terminal target domain-containing protein</fullName>
    </submittedName>
</protein>
<keyword evidence="5" id="KW-0378">Hydrolase</keyword>
<evidence type="ECO:0000256" key="9">
    <source>
        <dbReference type="SAM" id="SignalP"/>
    </source>
</evidence>
<feature type="active site" evidence="8">
    <location>
        <position position="387"/>
    </location>
</feature>
<comment type="similarity">
    <text evidence="1">Belongs to the peptidase M4 family.</text>
</comment>
<evidence type="ECO:0000256" key="2">
    <source>
        <dbReference type="ARBA" id="ARBA00022670"/>
    </source>
</evidence>
<accession>A0AA94JNZ9</accession>
<gene>
    <name evidence="11" type="ORF">EJB19_01650</name>
</gene>
<keyword evidence="6" id="KW-0862">Zinc</keyword>
<dbReference type="CDD" id="cd09597">
    <property type="entry name" value="M4_TLP"/>
    <property type="match status" value="1"/>
</dbReference>
<dbReference type="PROSITE" id="PS50853">
    <property type="entry name" value="FN3"/>
    <property type="match status" value="1"/>
</dbReference>
<dbReference type="GO" id="GO:0006508">
    <property type="term" value="P:proteolysis"/>
    <property type="evidence" value="ECO:0007669"/>
    <property type="project" value="UniProtKB-KW"/>
</dbReference>
<dbReference type="InterPro" id="IPR036116">
    <property type="entry name" value="FN3_sf"/>
</dbReference>
<evidence type="ECO:0000256" key="7">
    <source>
        <dbReference type="ARBA" id="ARBA00023049"/>
    </source>
</evidence>
<dbReference type="Gene3D" id="3.10.170.10">
    <property type="match status" value="1"/>
</dbReference>
<dbReference type="Gene3D" id="3.10.450.490">
    <property type="match status" value="1"/>
</dbReference>
<name>A0AA94JNZ9_9FLAO</name>
<dbReference type="AlphaFoldDB" id="A0AA94JNZ9"/>
<evidence type="ECO:0000256" key="6">
    <source>
        <dbReference type="ARBA" id="ARBA00022833"/>
    </source>
</evidence>
<feature type="active site" description="Proton donor" evidence="8">
    <location>
        <position position="477"/>
    </location>
</feature>
<feature type="domain" description="Fibronectin type-III" evidence="10">
    <location>
        <begin position="582"/>
        <end position="667"/>
    </location>
</feature>
<dbReference type="Pfam" id="PF00041">
    <property type="entry name" value="fn3"/>
    <property type="match status" value="1"/>
</dbReference>
<dbReference type="Pfam" id="PF01447">
    <property type="entry name" value="Peptidase_M4"/>
    <property type="match status" value="1"/>
</dbReference>
<dbReference type="PANTHER" id="PTHR33794">
    <property type="entry name" value="BACILLOLYSIN"/>
    <property type="match status" value="1"/>
</dbReference>
<dbReference type="InterPro" id="IPR013856">
    <property type="entry name" value="Peptidase_M4_domain"/>
</dbReference>
<dbReference type="SUPFAM" id="SSF49265">
    <property type="entry name" value="Fibronectin type III"/>
    <property type="match status" value="1"/>
</dbReference>
<proteinExistence type="inferred from homology"/>
<evidence type="ECO:0000259" key="10">
    <source>
        <dbReference type="PROSITE" id="PS50853"/>
    </source>
</evidence>
<feature type="chain" id="PRO_5043279344" evidence="9">
    <location>
        <begin position="24"/>
        <end position="902"/>
    </location>
</feature>
<dbReference type="SUPFAM" id="SSF55486">
    <property type="entry name" value="Metalloproteases ('zincins'), catalytic domain"/>
    <property type="match status" value="1"/>
</dbReference>
<dbReference type="NCBIfam" id="TIGR04183">
    <property type="entry name" value="Por_Secre_tail"/>
    <property type="match status" value="1"/>
</dbReference>
<dbReference type="CDD" id="cd00063">
    <property type="entry name" value="FN3"/>
    <property type="match status" value="1"/>
</dbReference>
<dbReference type="Pfam" id="PF02868">
    <property type="entry name" value="Peptidase_M4_C"/>
    <property type="match status" value="1"/>
</dbReference>
<dbReference type="InterPro" id="IPR001570">
    <property type="entry name" value="Peptidase_M4_C_domain"/>
</dbReference>
<keyword evidence="7" id="KW-0482">Metalloprotease</keyword>
<dbReference type="GO" id="GO:0046872">
    <property type="term" value="F:metal ion binding"/>
    <property type="evidence" value="ECO:0007669"/>
    <property type="project" value="UniProtKB-KW"/>
</dbReference>
<dbReference type="Pfam" id="PF07504">
    <property type="entry name" value="FTP"/>
    <property type="match status" value="1"/>
</dbReference>
<dbReference type="InterPro" id="IPR011096">
    <property type="entry name" value="FTP_domain"/>
</dbReference>
<sequence>MKKQLQSVASMMALSLVTLSTVAQESNKYVQLKEKNDNKTPSFVSFKESSVYKTSDVKILFKEQLGLKSNQDFAKMKSDSDNLGFSHEKYQLYHKGIKVEFATYSVHSKNGRVNSMNGEYYNIGDIDVNPSIKADAALERAISHLGSQEFLWDDFAEANANKYSKPQGELVLLPLDNTIKLAYKFDIYATKPLSRGDVYVDAQNGQVLLYNATIKHLGAHAHGKKSTEGTYIDMFKTNSMAFVAANAATRYSGSQSIETSLSGSSYILSETGRGNGIQTYNMKKGTSYASAVNFTDADNNWTAAEYNNTNKDNAALDAHWGAEKTYDYWKNIHNRNSFDNAGAKINSYVHYSNNYDNAYWDGTRMTYGDGSGTYFDALTSLDVCAHEIGHAICTKTANLVYQNESGAMNEGFSDIWGACIENYAQANKQIWLIGEDIERRAGHLALRSMSNPNAEGQPDTYKGTNWYSGTGDSGGVHTNSGVLNYWFYLLSVGGSGTNDIGNAFNITGITITKAEKIAFRTESVYLSANSTYANARTGAIQAATDLYGAGSPEVIATTNAWYAVGIGAAYSGGTSDTTAPTTPTNLVASGTTSTSTTLSWTASTDNVGVTGYNIYNGTTLLASSTTTSATVSGLKASTTYNFTVKAKDAAGNLSATSNAVSVTTSAGSSITYCASKGSSQADEWIDYVALNGMTNTTTADAGYGNFTSKIAPLPYGSNTITFSAGFAGNSYTEYWSVWIDYNKNGTFESTEKVTTGSSSSSGNLTGTFTVPTTALAGETRMRVQMKYGSTSTACETFSYGEVEDYTVNIGAAAIAGITFGTEISDEANNYNMEIYPNPSNGLLNIRTLDNRAVSYQIYNLIGQPLKSGKLNQEINVSDLAAGMYVIEINDGQKTLAKKFAKK</sequence>
<organism evidence="11">
    <name type="scientific">Flavobacterium columnare</name>
    <dbReference type="NCBI Taxonomy" id="996"/>
    <lineage>
        <taxon>Bacteria</taxon>
        <taxon>Pseudomonadati</taxon>
        <taxon>Bacteroidota</taxon>
        <taxon>Flavobacteriia</taxon>
        <taxon>Flavobacteriales</taxon>
        <taxon>Flavobacteriaceae</taxon>
        <taxon>Flavobacterium</taxon>
    </lineage>
</organism>
<dbReference type="InterPro" id="IPR026444">
    <property type="entry name" value="Secre_tail"/>
</dbReference>